<dbReference type="InterPro" id="IPR000600">
    <property type="entry name" value="ROK"/>
</dbReference>
<name>A0A097ES47_9LEPT</name>
<dbReference type="SUPFAM" id="SSF53067">
    <property type="entry name" value="Actin-like ATPase domain"/>
    <property type="match status" value="1"/>
</dbReference>
<keyword evidence="2" id="KW-0808">Transferase</keyword>
<dbReference type="GeneID" id="29740739"/>
<keyword evidence="2" id="KW-0418">Kinase</keyword>
<evidence type="ECO:0000256" key="1">
    <source>
        <dbReference type="ARBA" id="ARBA00006479"/>
    </source>
</evidence>
<evidence type="ECO:0000313" key="2">
    <source>
        <dbReference type="EMBL" id="AIT10762.1"/>
    </source>
</evidence>
<comment type="similarity">
    <text evidence="1">Belongs to the ROK (NagC/XylR) family.</text>
</comment>
<dbReference type="KEGG" id="lst:LSS_22370"/>
<dbReference type="STRING" id="758847.LSS_22370"/>
<organism evidence="2 3">
    <name type="scientific">Leptospira santarosai serovar Shermani str. LT 821</name>
    <dbReference type="NCBI Taxonomy" id="758847"/>
    <lineage>
        <taxon>Bacteria</taxon>
        <taxon>Pseudomonadati</taxon>
        <taxon>Spirochaetota</taxon>
        <taxon>Spirochaetia</taxon>
        <taxon>Leptospirales</taxon>
        <taxon>Leptospiraceae</taxon>
        <taxon>Leptospira</taxon>
    </lineage>
</organism>
<dbReference type="PANTHER" id="PTHR18964">
    <property type="entry name" value="ROK (REPRESSOR, ORF, KINASE) FAMILY"/>
    <property type="match status" value="1"/>
</dbReference>
<dbReference type="RefSeq" id="WP_004470836.1">
    <property type="nucleotide sequence ID" value="NZ_CP006694.1"/>
</dbReference>
<dbReference type="GO" id="GO:0016301">
    <property type="term" value="F:kinase activity"/>
    <property type="evidence" value="ECO:0007669"/>
    <property type="project" value="UniProtKB-KW"/>
</dbReference>
<dbReference type="PANTHER" id="PTHR18964:SF149">
    <property type="entry name" value="BIFUNCTIONAL UDP-N-ACETYLGLUCOSAMINE 2-EPIMERASE_N-ACETYLMANNOSAMINE KINASE"/>
    <property type="match status" value="1"/>
</dbReference>
<accession>A0A097ES47</accession>
<dbReference type="Pfam" id="PF00480">
    <property type="entry name" value="ROK"/>
    <property type="match status" value="1"/>
</dbReference>
<dbReference type="EMBL" id="CP006694">
    <property type="protein sequence ID" value="AIT10762.1"/>
    <property type="molecule type" value="Genomic_DNA"/>
</dbReference>
<protein>
    <submittedName>
        <fullName evidence="2">Glucose kinase</fullName>
    </submittedName>
</protein>
<gene>
    <name evidence="2" type="ORF">LSS_22370</name>
</gene>
<dbReference type="InterPro" id="IPR043129">
    <property type="entry name" value="ATPase_NBD"/>
</dbReference>
<evidence type="ECO:0000313" key="3">
    <source>
        <dbReference type="Proteomes" id="UP000035800"/>
    </source>
</evidence>
<dbReference type="AlphaFoldDB" id="A0A097ES47"/>
<sequence>MKSYLGIDIGAGSIKANLVAQDGTILESTSRTTGAETDEPQFLDSLTAIVSEMKNHSLTAIGVGSPGPIDSENGILIQSANLPLLKNVALVDHLKKKFSIPVYYNNDANLAALGEYRFGIGKGSPSLVILTLGTGLGGGWVYRGKLFDGYKGSGMEAGHVTYLPNGSLCGCGQRGCTEAYFSANGFLNRYQETTGNTLDSAEEFFDRNRKGETVASTLLNEGIEALAQLCRGLIHTINPEKIVFTGGLMYSWDLFGNSLKERVRELIFPIFRTYTQILPGGNVSGTLGAAALCMENQK</sequence>
<dbReference type="Gene3D" id="3.30.420.40">
    <property type="match status" value="2"/>
</dbReference>
<reference evidence="2 3" key="2">
    <citation type="journal article" date="2014" name="Emerg. Microbes Infect.">
        <title>Potential impact on kidney infection: a whole-genome analysis of Leptospira santarosai serovar Shermani.</title>
        <authorList>
            <person name="Chou L.F."/>
            <person name="Chen T.W."/>
            <person name="Ko Y.C."/>
            <person name="Pan M.J."/>
            <person name="Tian Y.C."/>
            <person name="Chiu C.H."/>
            <person name="Tang P."/>
            <person name="Hung C.C."/>
            <person name="Yang C.W."/>
        </authorList>
    </citation>
    <scope>NUCLEOTIDE SEQUENCE</scope>
    <source>
        <strain evidence="2 3">LT 821</strain>
    </source>
</reference>
<dbReference type="Proteomes" id="UP000035800">
    <property type="component" value="Chromosome I"/>
</dbReference>
<reference evidence="2 3" key="1">
    <citation type="journal article" date="2012" name="Gene">
        <title>Sequence of Leptospira santarosai serovar Shermani genome and prediction of virulence-associated genes.</title>
        <authorList>
            <person name="Chou L.F."/>
            <person name="Chen Y.T."/>
            <person name="Lu C.W."/>
            <person name="Ko Y.C."/>
            <person name="Tang C.Y."/>
            <person name="Pan M.J."/>
            <person name="Tian Y.C."/>
            <person name="Chiu C.H."/>
            <person name="Hung C.C."/>
            <person name="Yang C.W."/>
        </authorList>
    </citation>
    <scope>NUCLEOTIDE SEQUENCE [LARGE SCALE GENOMIC DNA]</scope>
    <source>
        <strain evidence="2">LT 821</strain>
    </source>
</reference>
<proteinExistence type="inferred from homology"/>